<dbReference type="Proteomes" id="UP000019132">
    <property type="component" value="Unassembled WGS sequence"/>
</dbReference>
<protein>
    <submittedName>
        <fullName evidence="3">Uncharacterized protein</fullName>
    </submittedName>
</protein>
<sequence>MAKTDVHVEEIGRQGFAAALHTLRAVVRDCSFVAIDTEMGGLSLQDCRPSMMDSVEERYVQFRTNAQQFPLVQFGLSCFTWDPAARRFDVRNYQFPIFPRFTKIDASELPDRRFLVQPKCLQYIRDHGFDLNHWIDDGISYLSHGEQAKYIHILEKSAQPEVLRKFDPAVPAIITVDTREFLQEITKKIRKRFANYKQQTRKHGKPNHVSLRGCSDPKTLDEKREQEECSDDVHVESESGENESKEESSPMQVEACSSTLPMEVQAAREFLETVLTDHDAAKGSTAHRAVFLTEPLAPFRRHVLVQHLEKHLPHVLSFDCKVDNCGEDVQQNPWRRRVRLVATKSAKDKQTLLDAYAQIAQQDQRDRNIEMIGFTEVMDLLVTSKKPLVGHNLLLDLMQCFEKFHQPLPSRCAEFLHEMHSWLCGEAGGGGIFDTKEMVTRAMETVDTFANHLQHTALETVFETLSKSPFHGADIRIQSASEQSTASASSSPVKNPKQRVQAHQAGYDAFMTGFVFLRVCCGLGISNETIANLGGRGNFDGCADMGDTSIGRNEQLLKQFRNCLHVSHFLPAHTLRIPGPYPDDSATPSRESFLRFHLVRTAANGILKTFHIKQCICWALDLKSLKQLHVYWEGKQWVYVALPSAKLAERLIRIREGTAECEGSAKDPMPSVGCVDIYRCASPPPQASDEDSIWEKISAAVQQAQEDDEYEAEKKHAKRRK</sequence>
<dbReference type="GO" id="GO:0000175">
    <property type="term" value="F:3'-5'-RNA exonuclease activity"/>
    <property type="evidence" value="ECO:0007669"/>
    <property type="project" value="TreeGrafter"/>
</dbReference>
<reference evidence="3" key="3">
    <citation type="submission" date="2015-02" db="UniProtKB">
        <authorList>
            <consortium name="EnsemblProtists"/>
        </authorList>
    </citation>
    <scope>IDENTIFICATION</scope>
    <source>
        <strain evidence="3">DAOM BR144</strain>
    </source>
</reference>
<evidence type="ECO:0000313" key="3">
    <source>
        <dbReference type="EnsemblProtists" id="PYU1_T001309"/>
    </source>
</evidence>
<dbReference type="AlphaFoldDB" id="K3W8L8"/>
<dbReference type="OMA" id="HCVGWVL"/>
<evidence type="ECO:0000313" key="4">
    <source>
        <dbReference type="Proteomes" id="UP000019132"/>
    </source>
</evidence>
<dbReference type="eggNOG" id="KOG1990">
    <property type="taxonomic scope" value="Eukaryota"/>
</dbReference>
<evidence type="ECO:0000256" key="1">
    <source>
        <dbReference type="ARBA" id="ARBA00008372"/>
    </source>
</evidence>
<reference evidence="4" key="1">
    <citation type="journal article" date="2010" name="Genome Biol.">
        <title>Genome sequence of the necrotrophic plant pathogen Pythium ultimum reveals original pathogenicity mechanisms and effector repertoire.</title>
        <authorList>
            <person name="Levesque C.A."/>
            <person name="Brouwer H."/>
            <person name="Cano L."/>
            <person name="Hamilton J.P."/>
            <person name="Holt C."/>
            <person name="Huitema E."/>
            <person name="Raffaele S."/>
            <person name="Robideau G.P."/>
            <person name="Thines M."/>
            <person name="Win J."/>
            <person name="Zerillo M.M."/>
            <person name="Beakes G.W."/>
            <person name="Boore J.L."/>
            <person name="Busam D."/>
            <person name="Dumas B."/>
            <person name="Ferriera S."/>
            <person name="Fuerstenberg S.I."/>
            <person name="Gachon C.M."/>
            <person name="Gaulin E."/>
            <person name="Govers F."/>
            <person name="Grenville-Briggs L."/>
            <person name="Horner N."/>
            <person name="Hostetler J."/>
            <person name="Jiang R.H."/>
            <person name="Johnson J."/>
            <person name="Krajaejun T."/>
            <person name="Lin H."/>
            <person name="Meijer H.J."/>
            <person name="Moore B."/>
            <person name="Morris P."/>
            <person name="Phuntmart V."/>
            <person name="Puiu D."/>
            <person name="Shetty J."/>
            <person name="Stajich J.E."/>
            <person name="Tripathy S."/>
            <person name="Wawra S."/>
            <person name="van West P."/>
            <person name="Whitty B.R."/>
            <person name="Coutinho P.M."/>
            <person name="Henrissat B."/>
            <person name="Martin F."/>
            <person name="Thomas P.D."/>
            <person name="Tyler B.M."/>
            <person name="De Vries R.P."/>
            <person name="Kamoun S."/>
            <person name="Yandell M."/>
            <person name="Tisserat N."/>
            <person name="Buell C.R."/>
        </authorList>
    </citation>
    <scope>NUCLEOTIDE SEQUENCE</scope>
    <source>
        <strain evidence="4">DAOM:BR144</strain>
    </source>
</reference>
<reference evidence="4" key="2">
    <citation type="submission" date="2010-04" db="EMBL/GenBank/DDBJ databases">
        <authorList>
            <person name="Buell R."/>
            <person name="Hamilton J."/>
            <person name="Hostetler J."/>
        </authorList>
    </citation>
    <scope>NUCLEOTIDE SEQUENCE [LARGE SCALE GENOMIC DNA]</scope>
    <source>
        <strain evidence="4">DAOM:BR144</strain>
    </source>
</reference>
<dbReference type="Gene3D" id="3.30.420.10">
    <property type="entry name" value="Ribonuclease H-like superfamily/Ribonuclease H"/>
    <property type="match status" value="2"/>
</dbReference>
<dbReference type="PANTHER" id="PTHR15092:SF22">
    <property type="entry name" value="POLY(A)-SPECIFIC RIBONUCLEASE PNLDC1"/>
    <property type="match status" value="1"/>
</dbReference>
<organism evidence="3 4">
    <name type="scientific">Globisporangium ultimum (strain ATCC 200006 / CBS 805.95 / DAOM BR144)</name>
    <name type="common">Pythium ultimum</name>
    <dbReference type="NCBI Taxonomy" id="431595"/>
    <lineage>
        <taxon>Eukaryota</taxon>
        <taxon>Sar</taxon>
        <taxon>Stramenopiles</taxon>
        <taxon>Oomycota</taxon>
        <taxon>Peronosporomycetes</taxon>
        <taxon>Pythiales</taxon>
        <taxon>Pythiaceae</taxon>
        <taxon>Globisporangium</taxon>
    </lineage>
</organism>
<feature type="region of interest" description="Disordered" evidence="2">
    <location>
        <begin position="196"/>
        <end position="256"/>
    </location>
</feature>
<keyword evidence="4" id="KW-1185">Reference proteome</keyword>
<dbReference type="InParanoid" id="K3W8L8"/>
<dbReference type="InterPro" id="IPR036397">
    <property type="entry name" value="RNaseH_sf"/>
</dbReference>
<accession>K3W8L8</accession>
<dbReference type="STRING" id="431595.K3W8L8"/>
<comment type="similarity">
    <text evidence="1">Belongs to the CAF1 family.</text>
</comment>
<dbReference type="InterPro" id="IPR006941">
    <property type="entry name" value="RNase_CAF1"/>
</dbReference>
<dbReference type="HOGENOM" id="CLU_008606_0_0_1"/>
<dbReference type="VEuPathDB" id="FungiDB:PYU1_G001309"/>
<feature type="compositionally biased region" description="Basic residues" evidence="2">
    <location>
        <begin position="196"/>
        <end position="206"/>
    </location>
</feature>
<dbReference type="InterPro" id="IPR051181">
    <property type="entry name" value="CAF1_poly(A)_ribonucleases"/>
</dbReference>
<dbReference type="Pfam" id="PF04857">
    <property type="entry name" value="CAF1"/>
    <property type="match status" value="1"/>
</dbReference>
<feature type="compositionally biased region" description="Basic and acidic residues" evidence="2">
    <location>
        <begin position="218"/>
        <end position="248"/>
    </location>
</feature>
<dbReference type="EnsemblProtists" id="PYU1_T001309">
    <property type="protein sequence ID" value="PYU1_T001309"/>
    <property type="gene ID" value="PYU1_G001309"/>
</dbReference>
<name>K3W8L8_GLOUD</name>
<dbReference type="SUPFAM" id="SSF53098">
    <property type="entry name" value="Ribonuclease H-like"/>
    <property type="match status" value="1"/>
</dbReference>
<dbReference type="GO" id="GO:0003723">
    <property type="term" value="F:RNA binding"/>
    <property type="evidence" value="ECO:0007669"/>
    <property type="project" value="TreeGrafter"/>
</dbReference>
<proteinExistence type="inferred from homology"/>
<dbReference type="EMBL" id="GL376626">
    <property type="status" value="NOT_ANNOTATED_CDS"/>
    <property type="molecule type" value="Genomic_DNA"/>
</dbReference>
<dbReference type="InterPro" id="IPR012337">
    <property type="entry name" value="RNaseH-like_sf"/>
</dbReference>
<evidence type="ECO:0000256" key="2">
    <source>
        <dbReference type="SAM" id="MobiDB-lite"/>
    </source>
</evidence>
<dbReference type="PANTHER" id="PTHR15092">
    <property type="entry name" value="POLY A -SPECIFIC RIBONUCLEASE/TARGET OF EGR1, MEMBER 1"/>
    <property type="match status" value="1"/>
</dbReference>